<gene>
    <name evidence="2" type="ORF">HYPSUDRAFT_201795</name>
</gene>
<dbReference type="AlphaFoldDB" id="A0A0D2MH86"/>
<evidence type="ECO:0000256" key="1">
    <source>
        <dbReference type="SAM" id="MobiDB-lite"/>
    </source>
</evidence>
<dbReference type="EMBL" id="KN817546">
    <property type="protein sequence ID" value="KJA22998.1"/>
    <property type="molecule type" value="Genomic_DNA"/>
</dbReference>
<evidence type="ECO:0000313" key="3">
    <source>
        <dbReference type="Proteomes" id="UP000054270"/>
    </source>
</evidence>
<evidence type="ECO:0000313" key="2">
    <source>
        <dbReference type="EMBL" id="KJA22998.1"/>
    </source>
</evidence>
<feature type="region of interest" description="Disordered" evidence="1">
    <location>
        <begin position="98"/>
        <end position="139"/>
    </location>
</feature>
<keyword evidence="3" id="KW-1185">Reference proteome</keyword>
<feature type="compositionally biased region" description="Polar residues" evidence="1">
    <location>
        <begin position="112"/>
        <end position="124"/>
    </location>
</feature>
<name>A0A0D2MH86_HYPSF</name>
<accession>A0A0D2MH86</accession>
<sequence>MPYTLRSAPATEDEARVMHHEDVEQCGHPNRGRIHDGHAPESSPHRIRCAPPTPLVIAHHAQRSVDIPAQNTPKRQPFTQHPATLLCVPARLRSAPPVLLSHARNRSERTLGHTSPTKMASSCHMTAKPPHHPALQRTP</sequence>
<proteinExistence type="predicted"/>
<protein>
    <submittedName>
        <fullName evidence="2">Uncharacterized protein</fullName>
    </submittedName>
</protein>
<organism evidence="2 3">
    <name type="scientific">Hypholoma sublateritium (strain FD-334 SS-4)</name>
    <dbReference type="NCBI Taxonomy" id="945553"/>
    <lineage>
        <taxon>Eukaryota</taxon>
        <taxon>Fungi</taxon>
        <taxon>Dikarya</taxon>
        <taxon>Basidiomycota</taxon>
        <taxon>Agaricomycotina</taxon>
        <taxon>Agaricomycetes</taxon>
        <taxon>Agaricomycetidae</taxon>
        <taxon>Agaricales</taxon>
        <taxon>Agaricineae</taxon>
        <taxon>Strophariaceae</taxon>
        <taxon>Hypholoma</taxon>
    </lineage>
</organism>
<dbReference type="Proteomes" id="UP000054270">
    <property type="component" value="Unassembled WGS sequence"/>
</dbReference>
<reference evidence="3" key="1">
    <citation type="submission" date="2014-04" db="EMBL/GenBank/DDBJ databases">
        <title>Evolutionary Origins and Diversification of the Mycorrhizal Mutualists.</title>
        <authorList>
            <consortium name="DOE Joint Genome Institute"/>
            <consortium name="Mycorrhizal Genomics Consortium"/>
            <person name="Kohler A."/>
            <person name="Kuo A."/>
            <person name="Nagy L.G."/>
            <person name="Floudas D."/>
            <person name="Copeland A."/>
            <person name="Barry K.W."/>
            <person name="Cichocki N."/>
            <person name="Veneault-Fourrey C."/>
            <person name="LaButti K."/>
            <person name="Lindquist E.A."/>
            <person name="Lipzen A."/>
            <person name="Lundell T."/>
            <person name="Morin E."/>
            <person name="Murat C."/>
            <person name="Riley R."/>
            <person name="Ohm R."/>
            <person name="Sun H."/>
            <person name="Tunlid A."/>
            <person name="Henrissat B."/>
            <person name="Grigoriev I.V."/>
            <person name="Hibbett D.S."/>
            <person name="Martin F."/>
        </authorList>
    </citation>
    <scope>NUCLEOTIDE SEQUENCE [LARGE SCALE GENOMIC DNA]</scope>
    <source>
        <strain evidence="3">FD-334 SS-4</strain>
    </source>
</reference>